<dbReference type="GO" id="GO:0010181">
    <property type="term" value="F:FMN binding"/>
    <property type="evidence" value="ECO:0007669"/>
    <property type="project" value="InterPro"/>
</dbReference>
<dbReference type="PANTHER" id="PTHR43656:SF2">
    <property type="entry name" value="BINDING OXIDOREDUCTASE, PUTATIVE (AFU_ORTHOLOGUE AFUA_2G08260)-RELATED"/>
    <property type="match status" value="1"/>
</dbReference>
<dbReference type="EMBL" id="STGW01000021">
    <property type="protein sequence ID" value="THV08913.1"/>
    <property type="molecule type" value="Genomic_DNA"/>
</dbReference>
<dbReference type="InterPro" id="IPR013785">
    <property type="entry name" value="Aldolase_TIM"/>
</dbReference>
<feature type="domain" description="NADH:flavin oxidoreductase/NADH oxidase N-terminal" evidence="3">
    <location>
        <begin position="23"/>
        <end position="226"/>
    </location>
</feature>
<sequence>MTTATDPQLADRLTLDHGPGWANRFALAPLTNTQSHPDGTLSDAEHDWLVARGRGGFGLTMTCAAYATPAGKAWQGQLGISSDEHLPGLTRLADSLRATGTTSSVQLHHGGRRADASITGEPLACPWDEPDRGVTALTTAEVEQVVADFVAAAVRAEQAGFDGVEVHGAHGYLLCQFLDARRDRRTDRYGGSLDGRLQVFLEVLSGIRDATGPDFQLGLRLTPEGNGITLPDGREIARRLLASGTLDYLDMSLWDVFMKPRGQYDDWDEWDPERLLIDHFTDLPRHGALLGVAGKVLSAADARWCLERGADFVSVGTGAILHHDFAARSVGDTDFRARPMPAPREVLAGECVSERFLDYLSVTFDDVVA</sequence>
<name>A0A4S8MZP0_9ACTN</name>
<evidence type="ECO:0000256" key="2">
    <source>
        <dbReference type="ARBA" id="ARBA00023002"/>
    </source>
</evidence>
<comment type="caution">
    <text evidence="4">The sequence shown here is derived from an EMBL/GenBank/DDBJ whole genome shotgun (WGS) entry which is preliminary data.</text>
</comment>
<dbReference type="PANTHER" id="PTHR43656">
    <property type="entry name" value="BINDING OXIDOREDUCTASE, PUTATIVE (AFU_ORTHOLOGUE AFUA_2G08260)-RELATED"/>
    <property type="match status" value="1"/>
</dbReference>
<evidence type="ECO:0000313" key="4">
    <source>
        <dbReference type="EMBL" id="THV08913.1"/>
    </source>
</evidence>
<accession>A0A4S8MZP0</accession>
<protein>
    <submittedName>
        <fullName evidence="4">NADH:flavin oxidoreductase</fullName>
    </submittedName>
</protein>
<dbReference type="AlphaFoldDB" id="A0A4S8MZP0"/>
<organism evidence="4 5">
    <name type="scientific">Nocardioides caeni</name>
    <dbReference type="NCBI Taxonomy" id="574700"/>
    <lineage>
        <taxon>Bacteria</taxon>
        <taxon>Bacillati</taxon>
        <taxon>Actinomycetota</taxon>
        <taxon>Actinomycetes</taxon>
        <taxon>Propionibacteriales</taxon>
        <taxon>Nocardioidaceae</taxon>
        <taxon>Nocardioides</taxon>
    </lineage>
</organism>
<evidence type="ECO:0000313" key="5">
    <source>
        <dbReference type="Proteomes" id="UP000307087"/>
    </source>
</evidence>
<dbReference type="OrthoDB" id="3169239at2"/>
<dbReference type="RefSeq" id="WP_136564367.1">
    <property type="nucleotide sequence ID" value="NZ_BAABLS010000007.1"/>
</dbReference>
<dbReference type="Pfam" id="PF00724">
    <property type="entry name" value="Oxidored_FMN"/>
    <property type="match status" value="1"/>
</dbReference>
<dbReference type="Proteomes" id="UP000307087">
    <property type="component" value="Unassembled WGS sequence"/>
</dbReference>
<gene>
    <name evidence="4" type="ORF">E9934_18400</name>
</gene>
<keyword evidence="2" id="KW-0560">Oxidoreductase</keyword>
<dbReference type="InterPro" id="IPR001155">
    <property type="entry name" value="OxRdtase_FMN_N"/>
</dbReference>
<proteinExistence type="predicted"/>
<dbReference type="SUPFAM" id="SSF51395">
    <property type="entry name" value="FMN-linked oxidoreductases"/>
    <property type="match status" value="1"/>
</dbReference>
<dbReference type="CDD" id="cd02803">
    <property type="entry name" value="OYE_like_FMN_family"/>
    <property type="match status" value="1"/>
</dbReference>
<dbReference type="Gene3D" id="3.20.20.70">
    <property type="entry name" value="Aldolase class I"/>
    <property type="match status" value="1"/>
</dbReference>
<dbReference type="InterPro" id="IPR051799">
    <property type="entry name" value="NADH_flavin_oxidoreductase"/>
</dbReference>
<keyword evidence="5" id="KW-1185">Reference proteome</keyword>
<evidence type="ECO:0000259" key="3">
    <source>
        <dbReference type="Pfam" id="PF00724"/>
    </source>
</evidence>
<evidence type="ECO:0000256" key="1">
    <source>
        <dbReference type="ARBA" id="ARBA00022630"/>
    </source>
</evidence>
<reference evidence="4 5" key="1">
    <citation type="journal article" date="2009" name="Int. J. Syst. Evol. Microbiol.">
        <title>Nocardioides caeni sp. nov., isolated from wastewater.</title>
        <authorList>
            <person name="Yoon J.H."/>
            <person name="Kang S.J."/>
            <person name="Park S."/>
            <person name="Kim W."/>
            <person name="Oh T.K."/>
        </authorList>
    </citation>
    <scope>NUCLEOTIDE SEQUENCE [LARGE SCALE GENOMIC DNA]</scope>
    <source>
        <strain evidence="4 5">DSM 23134</strain>
    </source>
</reference>
<dbReference type="GO" id="GO:0016491">
    <property type="term" value="F:oxidoreductase activity"/>
    <property type="evidence" value="ECO:0007669"/>
    <property type="project" value="UniProtKB-KW"/>
</dbReference>
<keyword evidence="1" id="KW-0285">Flavoprotein</keyword>